<evidence type="ECO:0000313" key="1">
    <source>
        <dbReference type="EMBL" id="CDW19055.1"/>
    </source>
</evidence>
<dbReference type="AlphaFoldDB" id="A0A0K2SZS8"/>
<reference evidence="1" key="1">
    <citation type="submission" date="2014-05" db="EMBL/GenBank/DDBJ databases">
        <authorList>
            <person name="Chronopoulou M."/>
        </authorList>
    </citation>
    <scope>NUCLEOTIDE SEQUENCE</scope>
    <source>
        <tissue evidence="1">Whole organism</tissue>
    </source>
</reference>
<proteinExistence type="predicted"/>
<organism evidence="1">
    <name type="scientific">Lepeophtheirus salmonis</name>
    <name type="common">Salmon louse</name>
    <name type="synonym">Caligus salmonis</name>
    <dbReference type="NCBI Taxonomy" id="72036"/>
    <lineage>
        <taxon>Eukaryota</taxon>
        <taxon>Metazoa</taxon>
        <taxon>Ecdysozoa</taxon>
        <taxon>Arthropoda</taxon>
        <taxon>Crustacea</taxon>
        <taxon>Multicrustacea</taxon>
        <taxon>Hexanauplia</taxon>
        <taxon>Copepoda</taxon>
        <taxon>Siphonostomatoida</taxon>
        <taxon>Caligidae</taxon>
        <taxon>Lepeophtheirus</taxon>
    </lineage>
</organism>
<sequence>MLKGSRLFVPHSVDVISFNGSILHCANATHIEVYDSNF</sequence>
<protein>
    <submittedName>
        <fullName evidence="1">Uncharacterized protein</fullName>
    </submittedName>
</protein>
<dbReference type="EMBL" id="HACA01001694">
    <property type="protein sequence ID" value="CDW19055.1"/>
    <property type="molecule type" value="Transcribed_RNA"/>
</dbReference>
<name>A0A0K2SZS8_LEPSM</name>
<accession>A0A0K2SZS8</accession>